<feature type="transmembrane region" description="Helical" evidence="1">
    <location>
        <begin position="54"/>
        <end position="75"/>
    </location>
</feature>
<dbReference type="Proteomes" id="UP000184080">
    <property type="component" value="Unassembled WGS sequence"/>
</dbReference>
<dbReference type="STRING" id="1121298.SAMN05444401_2473"/>
<evidence type="ECO:0000256" key="1">
    <source>
        <dbReference type="SAM" id="Phobius"/>
    </source>
</evidence>
<keyword evidence="3" id="KW-1185">Reference proteome</keyword>
<gene>
    <name evidence="2" type="ORF">SAMN05444401_2473</name>
</gene>
<proteinExistence type="predicted"/>
<feature type="transmembrane region" description="Helical" evidence="1">
    <location>
        <begin position="128"/>
        <end position="150"/>
    </location>
</feature>
<dbReference type="AlphaFoldDB" id="A0A1M6HCW9"/>
<organism evidence="2 3">
    <name type="scientific">Clostridium amylolyticum</name>
    <dbReference type="NCBI Taxonomy" id="1121298"/>
    <lineage>
        <taxon>Bacteria</taxon>
        <taxon>Bacillati</taxon>
        <taxon>Bacillota</taxon>
        <taxon>Clostridia</taxon>
        <taxon>Eubacteriales</taxon>
        <taxon>Clostridiaceae</taxon>
        <taxon>Clostridium</taxon>
    </lineage>
</organism>
<keyword evidence="1" id="KW-1133">Transmembrane helix</keyword>
<keyword evidence="1" id="KW-0472">Membrane</keyword>
<dbReference type="RefSeq" id="WP_073006921.1">
    <property type="nucleotide sequence ID" value="NZ_FQZO01000003.1"/>
</dbReference>
<dbReference type="EMBL" id="FQZO01000003">
    <property type="protein sequence ID" value="SHJ19983.1"/>
    <property type="molecule type" value="Genomic_DNA"/>
</dbReference>
<evidence type="ECO:0000313" key="3">
    <source>
        <dbReference type="Proteomes" id="UP000184080"/>
    </source>
</evidence>
<reference evidence="2 3" key="1">
    <citation type="submission" date="2016-11" db="EMBL/GenBank/DDBJ databases">
        <authorList>
            <person name="Jaros S."/>
            <person name="Januszkiewicz K."/>
            <person name="Wedrychowicz H."/>
        </authorList>
    </citation>
    <scope>NUCLEOTIDE SEQUENCE [LARGE SCALE GENOMIC DNA]</scope>
    <source>
        <strain evidence="2 3">DSM 21864</strain>
    </source>
</reference>
<feature type="transmembrane region" description="Helical" evidence="1">
    <location>
        <begin position="194"/>
        <end position="213"/>
    </location>
</feature>
<protein>
    <recommendedName>
        <fullName evidence="4">ABC-2 type transport system permease protein</fullName>
    </recommendedName>
</protein>
<keyword evidence="1" id="KW-0812">Transmembrane</keyword>
<accession>A0A1M6HCW9</accession>
<evidence type="ECO:0008006" key="4">
    <source>
        <dbReference type="Google" id="ProtNLM"/>
    </source>
</evidence>
<name>A0A1M6HCW9_9CLOT</name>
<evidence type="ECO:0000313" key="2">
    <source>
        <dbReference type="EMBL" id="SHJ19983.1"/>
    </source>
</evidence>
<feature type="transmembrane region" description="Helical" evidence="1">
    <location>
        <begin position="21"/>
        <end position="42"/>
    </location>
</feature>
<feature type="transmembrane region" description="Helical" evidence="1">
    <location>
        <begin position="157"/>
        <end position="182"/>
    </location>
</feature>
<dbReference type="OrthoDB" id="2966946at2"/>
<sequence>MSSKKLRKLGYIIYMDIKEMGYLFSVPFILHFLLVLCSRLFTGESTQFDKLIPMMEGIIPALCSWWIIFSLKNVLEDEGGETLFSYSIDRKYIGLYKTLFFFLLYMLLSSITLLLVQLRIKEPVYAALWVQFFIQSLYFYGFTFIVMLFTRKSEWSLFLVLSYTSTQFITEGKIFWFANIYLNNEQIILPREVFIKYSLCMIVSVLLLLISTIKLNRYSNFK</sequence>
<feature type="transmembrane region" description="Helical" evidence="1">
    <location>
        <begin position="95"/>
        <end position="116"/>
    </location>
</feature>